<dbReference type="KEGG" id="aez:C3E78_03030"/>
<protein>
    <submittedName>
        <fullName evidence="1">Uncharacterized protein</fullName>
    </submittedName>
</protein>
<organism evidence="1 2">
    <name type="scientific">Aeromicrobium chenweiae</name>
    <dbReference type="NCBI Taxonomy" id="2079793"/>
    <lineage>
        <taxon>Bacteria</taxon>
        <taxon>Bacillati</taxon>
        <taxon>Actinomycetota</taxon>
        <taxon>Actinomycetes</taxon>
        <taxon>Propionibacteriales</taxon>
        <taxon>Nocardioidaceae</taxon>
        <taxon>Aeromicrobium</taxon>
    </lineage>
</organism>
<dbReference type="EMBL" id="CP026952">
    <property type="protein sequence ID" value="AWB91277.1"/>
    <property type="molecule type" value="Genomic_DNA"/>
</dbReference>
<reference evidence="2" key="1">
    <citation type="submission" date="2018-01" db="EMBL/GenBank/DDBJ databases">
        <authorList>
            <person name="Li J."/>
        </authorList>
    </citation>
    <scope>NUCLEOTIDE SEQUENCE [LARGE SCALE GENOMIC DNA]</scope>
    <source>
        <strain evidence="2">592</strain>
    </source>
</reference>
<sequence length="264" mass="27648">MVVAGLLVCAGCTTGSDEDRGSDPAPQAALSLASLDLGWSRAQALDAGDPPPAPSGVDPATYDRMAASLVSWAEATTLDKTVWHSASPIDTVADALPDRAAATLTKQAAAAVSPRLAVANVFADGVTVLGAPQVTTAWQVSKAKDEAGKPYVVLELQTRAAYEVRMGADGPVRVIGMLRVHGLSAYPDTTEDFGVSSGWQEFGAGDCTLALDDQLVPESDLDETRADLKAFQRVGDADEVEMPDLGDDEQVDEDYLRRCRAGQA</sequence>
<dbReference type="Proteomes" id="UP000244384">
    <property type="component" value="Chromosome"/>
</dbReference>
<proteinExistence type="predicted"/>
<gene>
    <name evidence="1" type="ORF">C3E78_03030</name>
</gene>
<evidence type="ECO:0000313" key="1">
    <source>
        <dbReference type="EMBL" id="AWB91277.1"/>
    </source>
</evidence>
<keyword evidence="2" id="KW-1185">Reference proteome</keyword>
<name>A0A2S0WJ02_9ACTN</name>
<accession>A0A2S0WJ02</accession>
<dbReference type="AlphaFoldDB" id="A0A2S0WJ02"/>
<evidence type="ECO:0000313" key="2">
    <source>
        <dbReference type="Proteomes" id="UP000244384"/>
    </source>
</evidence>